<evidence type="ECO:0000256" key="1">
    <source>
        <dbReference type="ARBA" id="ARBA00007198"/>
    </source>
</evidence>
<dbReference type="SUPFAM" id="SSF52833">
    <property type="entry name" value="Thioredoxin-like"/>
    <property type="match status" value="1"/>
</dbReference>
<protein>
    <recommendedName>
        <fullName evidence="4">Protein YffB</fullName>
    </recommendedName>
</protein>
<dbReference type="AlphaFoldDB" id="A0A2X0R767"/>
<dbReference type="InterPro" id="IPR006504">
    <property type="entry name" value="Tscrpt_reg_Spx/MgsR"/>
</dbReference>
<dbReference type="PANTHER" id="PTHR30041">
    <property type="entry name" value="ARSENATE REDUCTASE"/>
    <property type="match status" value="1"/>
</dbReference>
<proteinExistence type="inferred from homology"/>
<organism evidence="3">
    <name type="scientific">Candidatus Nitrotoga fabula</name>
    <dbReference type="NCBI Taxonomy" id="2182327"/>
    <lineage>
        <taxon>Bacteria</taxon>
        <taxon>Pseudomonadati</taxon>
        <taxon>Pseudomonadota</taxon>
        <taxon>Betaproteobacteria</taxon>
        <taxon>Nitrosomonadales</taxon>
        <taxon>Gallionellaceae</taxon>
        <taxon>Candidatus Nitrotoga</taxon>
    </lineage>
</organism>
<evidence type="ECO:0000313" key="3">
    <source>
        <dbReference type="EMBL" id="SPS05842.1"/>
    </source>
</evidence>
<evidence type="ECO:0008006" key="4">
    <source>
        <dbReference type="Google" id="ProtNLM"/>
    </source>
</evidence>
<sequence>MKLYGIANCDSVRKTRRWLEEHGIAYQFHDFKKHGIAPQQAQLWLQQAGWESLINRKGLTWRGLSEEQKKSVSNNASALPLLLENPSLIKRPLLEQDGRLLHIGFDQTTLEKIFHITT</sequence>
<dbReference type="PROSITE" id="PS51353">
    <property type="entry name" value="ARSC"/>
    <property type="match status" value="1"/>
</dbReference>
<dbReference type="EMBL" id="LS423452">
    <property type="protein sequence ID" value="SPS05842.1"/>
    <property type="molecule type" value="Genomic_DNA"/>
</dbReference>
<gene>
    <name evidence="3" type="primary">yffB</name>
    <name evidence="3" type="ORF">NITFAB_1432</name>
</gene>
<dbReference type="CDD" id="cd03035">
    <property type="entry name" value="ArsC_Yffb"/>
    <property type="match status" value="1"/>
</dbReference>
<dbReference type="PANTHER" id="PTHR30041:SF8">
    <property type="entry name" value="PROTEIN YFFB"/>
    <property type="match status" value="1"/>
</dbReference>
<dbReference type="Gene3D" id="3.40.30.10">
    <property type="entry name" value="Glutaredoxin"/>
    <property type="match status" value="1"/>
</dbReference>
<evidence type="ECO:0000256" key="2">
    <source>
        <dbReference type="PROSITE-ProRule" id="PRU01282"/>
    </source>
</evidence>
<comment type="similarity">
    <text evidence="1 2">Belongs to the ArsC family.</text>
</comment>
<reference evidence="3" key="1">
    <citation type="submission" date="2018-05" db="EMBL/GenBank/DDBJ databases">
        <authorList>
            <person name="Lanie J.A."/>
            <person name="Ng W.-L."/>
            <person name="Kazmierczak K.M."/>
            <person name="Andrzejewski T.M."/>
            <person name="Davidsen T.M."/>
            <person name="Wayne K.J."/>
            <person name="Tettelin H."/>
            <person name="Glass J.I."/>
            <person name="Rusch D."/>
            <person name="Podicherti R."/>
            <person name="Tsui H.-C.T."/>
            <person name="Winkler M.E."/>
        </authorList>
    </citation>
    <scope>NUCLEOTIDE SEQUENCE</scope>
    <source>
        <strain evidence="3">KNB</strain>
    </source>
</reference>
<dbReference type="InterPro" id="IPR006660">
    <property type="entry name" value="Arsenate_reductase-like"/>
</dbReference>
<name>A0A2X0R767_9PROT</name>
<dbReference type="NCBIfam" id="TIGR01617">
    <property type="entry name" value="arsC_related"/>
    <property type="match status" value="1"/>
</dbReference>
<accession>A0A2X0R767</accession>
<dbReference type="InterPro" id="IPR036249">
    <property type="entry name" value="Thioredoxin-like_sf"/>
</dbReference>
<dbReference type="NCBIfam" id="NF008107">
    <property type="entry name" value="PRK10853.1"/>
    <property type="match status" value="1"/>
</dbReference>
<dbReference type="Pfam" id="PF03960">
    <property type="entry name" value="ArsC"/>
    <property type="match status" value="1"/>
</dbReference>